<organism evidence="3">
    <name type="scientific">Grammatophora oceanica</name>
    <dbReference type="NCBI Taxonomy" id="210454"/>
    <lineage>
        <taxon>Eukaryota</taxon>
        <taxon>Sar</taxon>
        <taxon>Stramenopiles</taxon>
        <taxon>Ochrophyta</taxon>
        <taxon>Bacillariophyta</taxon>
        <taxon>Fragilariophyceae</taxon>
        <taxon>Fragilariophycidae</taxon>
        <taxon>Rhabdonematales</taxon>
        <taxon>Grammatophoraceae</taxon>
        <taxon>Grammatophora</taxon>
    </lineage>
</organism>
<dbReference type="EMBL" id="HBGK01034018">
    <property type="protein sequence ID" value="CAD9292550.1"/>
    <property type="molecule type" value="Transcribed_RNA"/>
</dbReference>
<dbReference type="EMBL" id="HBGK01034009">
    <property type="protein sequence ID" value="CAD9292542.1"/>
    <property type="molecule type" value="Transcribed_RNA"/>
</dbReference>
<name>A0A6U5MTC7_9STRA</name>
<evidence type="ECO:0000256" key="1">
    <source>
        <dbReference type="SAM" id="MobiDB-lite"/>
    </source>
</evidence>
<proteinExistence type="predicted"/>
<evidence type="ECO:0000313" key="3">
    <source>
        <dbReference type="EMBL" id="CAD9292550.1"/>
    </source>
</evidence>
<feature type="region of interest" description="Disordered" evidence="1">
    <location>
        <begin position="1"/>
        <end position="22"/>
    </location>
</feature>
<accession>A0A6U5MTC7</accession>
<sequence length="101" mass="11728">MERVRRQTEGGDSTLDEDTNQSMKLHLGSLPFFMLDRHGMRPALQYRSRWTTYLVVARERSKDNPMQRMARPPELSLLTDVLLSSLSQQSRCRLLIGLHEA</sequence>
<dbReference type="AlphaFoldDB" id="A0A6U5MTC7"/>
<protein>
    <submittedName>
        <fullName evidence="3">Uncharacterized protein</fullName>
    </submittedName>
</protein>
<reference evidence="3" key="1">
    <citation type="submission" date="2021-01" db="EMBL/GenBank/DDBJ databases">
        <authorList>
            <person name="Corre E."/>
            <person name="Pelletier E."/>
            <person name="Niang G."/>
            <person name="Scheremetjew M."/>
            <person name="Finn R."/>
            <person name="Kale V."/>
            <person name="Holt S."/>
            <person name="Cochrane G."/>
            <person name="Meng A."/>
            <person name="Brown T."/>
            <person name="Cohen L."/>
        </authorList>
    </citation>
    <scope>NUCLEOTIDE SEQUENCE</scope>
    <source>
        <strain evidence="3">CCMP 410</strain>
    </source>
</reference>
<evidence type="ECO:0000313" key="2">
    <source>
        <dbReference type="EMBL" id="CAD9292542.1"/>
    </source>
</evidence>
<gene>
    <name evidence="2" type="ORF">GOCE00092_LOCUS17625</name>
    <name evidence="3" type="ORF">GOCE00092_LOCUS17630</name>
</gene>